<dbReference type="WBParaSite" id="JU765_v2.g14104.t1">
    <property type="protein sequence ID" value="JU765_v2.g14104.t1"/>
    <property type="gene ID" value="JU765_v2.g14104"/>
</dbReference>
<name>A0AC34Q8F3_9BILA</name>
<protein>
    <submittedName>
        <fullName evidence="2">Uncharacterized protein</fullName>
    </submittedName>
</protein>
<sequence>MIVMDGRLVLFLAIVPAFVQAESTLDLWAFKYVERNGGCFVDVYEPSATELNPEPWANSFIRQTFKSECYRNYSVRGFNLLEKENKEDGYYLMGCFYFKESQTLKCGQLKGKEFDEGMILKICTDFK</sequence>
<accession>A0AC34Q8F3</accession>
<proteinExistence type="predicted"/>
<organism evidence="1 2">
    <name type="scientific">Panagrolaimus sp. JU765</name>
    <dbReference type="NCBI Taxonomy" id="591449"/>
    <lineage>
        <taxon>Eukaryota</taxon>
        <taxon>Metazoa</taxon>
        <taxon>Ecdysozoa</taxon>
        <taxon>Nematoda</taxon>
        <taxon>Chromadorea</taxon>
        <taxon>Rhabditida</taxon>
        <taxon>Tylenchina</taxon>
        <taxon>Panagrolaimomorpha</taxon>
        <taxon>Panagrolaimoidea</taxon>
        <taxon>Panagrolaimidae</taxon>
        <taxon>Panagrolaimus</taxon>
    </lineage>
</organism>
<evidence type="ECO:0000313" key="1">
    <source>
        <dbReference type="Proteomes" id="UP000887576"/>
    </source>
</evidence>
<reference evidence="2" key="1">
    <citation type="submission" date="2022-11" db="UniProtKB">
        <authorList>
            <consortium name="WormBaseParasite"/>
        </authorList>
    </citation>
    <scope>IDENTIFICATION</scope>
</reference>
<evidence type="ECO:0000313" key="2">
    <source>
        <dbReference type="WBParaSite" id="JU765_v2.g14104.t1"/>
    </source>
</evidence>
<dbReference type="Proteomes" id="UP000887576">
    <property type="component" value="Unplaced"/>
</dbReference>